<accession>A0A6J6MG26</accession>
<gene>
    <name evidence="2" type="ORF">UFOPK2342_00552</name>
</gene>
<feature type="domain" description="FAD dependent oxidoreductase" evidence="1">
    <location>
        <begin position="51"/>
        <end position="412"/>
    </location>
</feature>
<dbReference type="PANTHER" id="PTHR13847">
    <property type="entry name" value="SARCOSINE DEHYDROGENASE-RELATED"/>
    <property type="match status" value="1"/>
</dbReference>
<dbReference type="PANTHER" id="PTHR13847:SF281">
    <property type="entry name" value="FAD DEPENDENT OXIDOREDUCTASE DOMAIN-CONTAINING PROTEIN"/>
    <property type="match status" value="1"/>
</dbReference>
<dbReference type="InterPro" id="IPR006076">
    <property type="entry name" value="FAD-dep_OxRdtase"/>
</dbReference>
<proteinExistence type="predicted"/>
<reference evidence="2" key="1">
    <citation type="submission" date="2020-05" db="EMBL/GenBank/DDBJ databases">
        <authorList>
            <person name="Chiriac C."/>
            <person name="Salcher M."/>
            <person name="Ghai R."/>
            <person name="Kavagutti S V."/>
        </authorList>
    </citation>
    <scope>NUCLEOTIDE SEQUENCE</scope>
</reference>
<dbReference type="EMBL" id="CAEZXB010000007">
    <property type="protein sequence ID" value="CAB4672782.1"/>
    <property type="molecule type" value="Genomic_DNA"/>
</dbReference>
<dbReference type="Gene3D" id="3.30.9.10">
    <property type="entry name" value="D-Amino Acid Oxidase, subunit A, domain 2"/>
    <property type="match status" value="1"/>
</dbReference>
<dbReference type="InterPro" id="IPR036188">
    <property type="entry name" value="FAD/NAD-bd_sf"/>
</dbReference>
<dbReference type="AlphaFoldDB" id="A0A6J6MG26"/>
<dbReference type="Pfam" id="PF01266">
    <property type="entry name" value="DAO"/>
    <property type="match status" value="1"/>
</dbReference>
<evidence type="ECO:0000259" key="1">
    <source>
        <dbReference type="Pfam" id="PF01266"/>
    </source>
</evidence>
<dbReference type="SUPFAM" id="SSF51905">
    <property type="entry name" value="FAD/NAD(P)-binding domain"/>
    <property type="match status" value="1"/>
</dbReference>
<protein>
    <submittedName>
        <fullName evidence="2">Unannotated protein</fullName>
    </submittedName>
</protein>
<dbReference type="GO" id="GO:0005737">
    <property type="term" value="C:cytoplasm"/>
    <property type="evidence" value="ECO:0007669"/>
    <property type="project" value="TreeGrafter"/>
</dbReference>
<name>A0A6J6MG26_9ZZZZ</name>
<dbReference type="Gene3D" id="3.50.50.60">
    <property type="entry name" value="FAD/NAD(P)-binding domain"/>
    <property type="match status" value="1"/>
</dbReference>
<organism evidence="2">
    <name type="scientific">freshwater metagenome</name>
    <dbReference type="NCBI Taxonomy" id="449393"/>
    <lineage>
        <taxon>unclassified sequences</taxon>
        <taxon>metagenomes</taxon>
        <taxon>ecological metagenomes</taxon>
    </lineage>
</organism>
<sequence>MTGFAGASMENIDPYILRSLADAQPEMYWSDSDPLETEPHSALIGSETAELVVVGAGYTGLWTALLAKEANPERDVVIIEQRETGAGASGRNGGFVVASLTHGFQNGKNRWPDEMGTIERMGRENLAAIEETIHRYGIECDWERTGEIKVAAEPWQLVGMEEEAAERNELGDDVEFLDADTVRRMIHSPTYHGAVFDHDGTALVDPARLVWGLERACISLGVRIFENSKVQWLEREKDGIRVHTTFGEIFTDKVALATNVFKPVVRSARKYIVPVYDYVLVTEPLTKAQHDSIGWGGREGVGDAGNQFHYYRQTSDGGILWGGWDAIYHPGGKVRQEYEFRPESFATLASHFFKTFPQLEGISFTHMWGGAIDTCSRFAPFWGLSRDKRVGYALGYTGLGVAATRFGAQVMLDLLDGHETERTQLSMVQKKPIPFPPEPFKYIAIQITRWSIHRADKKDGKRNLWLKFLDRFGLGFDS</sequence>
<evidence type="ECO:0000313" key="2">
    <source>
        <dbReference type="EMBL" id="CAB4672782.1"/>
    </source>
</evidence>